<dbReference type="Pfam" id="PF00106">
    <property type="entry name" value="adh_short"/>
    <property type="match status" value="1"/>
</dbReference>
<comment type="similarity">
    <text evidence="1 3">Belongs to the short-chain dehydrogenases/reductases (SDR) family.</text>
</comment>
<proteinExistence type="inferred from homology"/>
<evidence type="ECO:0000313" key="4">
    <source>
        <dbReference type="EMBL" id="KXF77740.1"/>
    </source>
</evidence>
<dbReference type="Proteomes" id="UP000070107">
    <property type="component" value="Unassembled WGS sequence"/>
</dbReference>
<protein>
    <submittedName>
        <fullName evidence="4">Short-chain dehydrogenase</fullName>
    </submittedName>
</protein>
<dbReference type="PRINTS" id="PR00081">
    <property type="entry name" value="GDHRDH"/>
</dbReference>
<dbReference type="EMBL" id="LNTU01000012">
    <property type="protein sequence ID" value="KXF77740.1"/>
    <property type="molecule type" value="Genomic_DNA"/>
</dbReference>
<dbReference type="PANTHER" id="PTHR43639:SF1">
    <property type="entry name" value="SHORT-CHAIN DEHYDROGENASE_REDUCTASE FAMILY PROTEIN"/>
    <property type="match status" value="1"/>
</dbReference>
<comment type="caution">
    <text evidence="4">The sequence shown here is derived from an EMBL/GenBank/DDBJ whole genome shotgun (WGS) entry which is preliminary data.</text>
</comment>
<evidence type="ECO:0000256" key="2">
    <source>
        <dbReference type="ARBA" id="ARBA00023002"/>
    </source>
</evidence>
<reference evidence="4 5" key="1">
    <citation type="submission" date="2015-11" db="EMBL/GenBank/DDBJ databases">
        <title>Draft genome sequence of Paramesorhizobium deserti A-3-E, a strain highly resistant to diverse beta-lactam antibiotics.</title>
        <authorList>
            <person name="Lv R."/>
            <person name="Yang X."/>
            <person name="Fang N."/>
            <person name="Guo J."/>
            <person name="Luo X."/>
            <person name="Peng F."/>
            <person name="Yang R."/>
            <person name="Cui Y."/>
            <person name="Fang C."/>
            <person name="Song Y."/>
        </authorList>
    </citation>
    <scope>NUCLEOTIDE SEQUENCE [LARGE SCALE GENOMIC DNA]</scope>
    <source>
        <strain evidence="4 5">A-3-E</strain>
    </source>
</reference>
<sequence length="261" mass="27978">MNSEIPAASAQPAIALVTGGAKRIGRAIVEDLAAHGFAVAIHCNGSVAEGETLAAAIEAEGGRAAVVQADLCDRQAVCELIPQVQAKLGPVRLLVNNASIFVEDHVGTLDDDKWEKHFALHLKAPVFLAESMAAALPKGEDGLIVNVIDQRVWKTNPLFFSYTLSKSALWSATRTLAQALAPRIRVNAIGPGPTLPSERQDHKDFQRQVEAIPLKKAPSLAEFGLAIRYLWEMKSVTGQMLALDGGQHLAWQTPDILGISE</sequence>
<dbReference type="Gene3D" id="3.40.50.720">
    <property type="entry name" value="NAD(P)-binding Rossmann-like Domain"/>
    <property type="match status" value="1"/>
</dbReference>
<keyword evidence="2" id="KW-0560">Oxidoreductase</keyword>
<dbReference type="GO" id="GO:0016491">
    <property type="term" value="F:oxidoreductase activity"/>
    <property type="evidence" value="ECO:0007669"/>
    <property type="project" value="UniProtKB-KW"/>
</dbReference>
<gene>
    <name evidence="4" type="ORF">ATN84_10450</name>
</gene>
<evidence type="ECO:0000256" key="3">
    <source>
        <dbReference type="RuleBase" id="RU000363"/>
    </source>
</evidence>
<dbReference type="STRING" id="1494590.ATN84_10450"/>
<dbReference type="InterPro" id="IPR036291">
    <property type="entry name" value="NAD(P)-bd_dom_sf"/>
</dbReference>
<evidence type="ECO:0000313" key="5">
    <source>
        <dbReference type="Proteomes" id="UP000070107"/>
    </source>
</evidence>
<evidence type="ECO:0000256" key="1">
    <source>
        <dbReference type="ARBA" id="ARBA00006484"/>
    </source>
</evidence>
<keyword evidence="5" id="KW-1185">Reference proteome</keyword>
<dbReference type="AlphaFoldDB" id="A0A135HX23"/>
<dbReference type="NCBIfam" id="NF006597">
    <property type="entry name" value="PRK09134.1"/>
    <property type="match status" value="1"/>
</dbReference>
<dbReference type="RefSeq" id="WP_068881925.1">
    <property type="nucleotide sequence ID" value="NZ_LNTU01000012.1"/>
</dbReference>
<accession>A0A135HX23</accession>
<name>A0A135HX23_9HYPH</name>
<dbReference type="SUPFAM" id="SSF51735">
    <property type="entry name" value="NAD(P)-binding Rossmann-fold domains"/>
    <property type="match status" value="1"/>
</dbReference>
<dbReference type="InterPro" id="IPR002347">
    <property type="entry name" value="SDR_fam"/>
</dbReference>
<dbReference type="PANTHER" id="PTHR43639">
    <property type="entry name" value="OXIDOREDUCTASE, SHORT-CHAIN DEHYDROGENASE/REDUCTASE FAMILY (AFU_ORTHOLOGUE AFUA_5G02870)"/>
    <property type="match status" value="1"/>
</dbReference>
<organism evidence="4 5">
    <name type="scientific">Paramesorhizobium deserti</name>
    <dbReference type="NCBI Taxonomy" id="1494590"/>
    <lineage>
        <taxon>Bacteria</taxon>
        <taxon>Pseudomonadati</taxon>
        <taxon>Pseudomonadota</taxon>
        <taxon>Alphaproteobacteria</taxon>
        <taxon>Hyphomicrobiales</taxon>
        <taxon>Phyllobacteriaceae</taxon>
        <taxon>Paramesorhizobium</taxon>
    </lineage>
</organism>
<dbReference type="PRINTS" id="PR00080">
    <property type="entry name" value="SDRFAMILY"/>
</dbReference>